<dbReference type="InterPro" id="IPR002033">
    <property type="entry name" value="TatC"/>
</dbReference>
<evidence type="ECO:0000313" key="6">
    <source>
        <dbReference type="EMBL" id="ELY59261.1"/>
    </source>
</evidence>
<keyword evidence="4 5" id="KW-0472">Membrane</keyword>
<keyword evidence="3 5" id="KW-1133">Transmembrane helix</keyword>
<dbReference type="GO" id="GO:0033281">
    <property type="term" value="C:TAT protein transport complex"/>
    <property type="evidence" value="ECO:0007669"/>
    <property type="project" value="TreeGrafter"/>
</dbReference>
<proteinExistence type="predicted"/>
<accession>L9XCT2</accession>
<evidence type="ECO:0000256" key="5">
    <source>
        <dbReference type="SAM" id="Phobius"/>
    </source>
</evidence>
<dbReference type="AlphaFoldDB" id="L9XCT2"/>
<feature type="transmembrane region" description="Helical" evidence="5">
    <location>
        <begin position="44"/>
        <end position="62"/>
    </location>
</feature>
<evidence type="ECO:0000256" key="1">
    <source>
        <dbReference type="ARBA" id="ARBA00004141"/>
    </source>
</evidence>
<dbReference type="Pfam" id="PF00902">
    <property type="entry name" value="TatC"/>
    <property type="match status" value="1"/>
</dbReference>
<keyword evidence="7" id="KW-1185">Reference proteome</keyword>
<comment type="caution">
    <text evidence="6">The sequence shown here is derived from an EMBL/GenBank/DDBJ whole genome shotgun (WGS) entry which is preliminary data.</text>
</comment>
<dbReference type="eggNOG" id="arCOG04736">
    <property type="taxonomic scope" value="Archaea"/>
</dbReference>
<comment type="subcellular location">
    <subcellularLocation>
        <location evidence="1">Membrane</location>
        <topology evidence="1">Multi-pass membrane protein</topology>
    </subcellularLocation>
</comment>
<dbReference type="STRING" id="1227497.C491_07966"/>
<feature type="transmembrane region" description="Helical" evidence="5">
    <location>
        <begin position="21"/>
        <end position="38"/>
    </location>
</feature>
<evidence type="ECO:0000256" key="2">
    <source>
        <dbReference type="ARBA" id="ARBA00022692"/>
    </source>
</evidence>
<reference evidence="6 7" key="1">
    <citation type="journal article" date="2014" name="PLoS Genet.">
        <title>Phylogenetically driven sequencing of extremely halophilic archaea reveals strategies for static and dynamic osmo-response.</title>
        <authorList>
            <person name="Becker E.A."/>
            <person name="Seitzer P.M."/>
            <person name="Tritt A."/>
            <person name="Larsen D."/>
            <person name="Krusor M."/>
            <person name="Yao A.I."/>
            <person name="Wu D."/>
            <person name="Madern D."/>
            <person name="Eisen J.A."/>
            <person name="Darling A.E."/>
            <person name="Facciotti M.T."/>
        </authorList>
    </citation>
    <scope>NUCLEOTIDE SEQUENCE [LARGE SCALE GENOMIC DNA]</scope>
    <source>
        <strain evidence="6 7">DSM 10524</strain>
    </source>
</reference>
<dbReference type="Proteomes" id="UP000011688">
    <property type="component" value="Unassembled WGS sequence"/>
</dbReference>
<evidence type="ECO:0000256" key="4">
    <source>
        <dbReference type="ARBA" id="ARBA00023136"/>
    </source>
</evidence>
<evidence type="ECO:0000313" key="7">
    <source>
        <dbReference type="Proteomes" id="UP000011688"/>
    </source>
</evidence>
<gene>
    <name evidence="6" type="ORF">C491_07966</name>
</gene>
<dbReference type="GO" id="GO:0009977">
    <property type="term" value="F:proton motive force dependent protein transmembrane transporter activity"/>
    <property type="evidence" value="ECO:0007669"/>
    <property type="project" value="TreeGrafter"/>
</dbReference>
<dbReference type="PANTHER" id="PTHR30371">
    <property type="entry name" value="SEC-INDEPENDENT PROTEIN TRANSLOCASE PROTEIN TATC"/>
    <property type="match status" value="1"/>
</dbReference>
<dbReference type="PANTHER" id="PTHR30371:SF0">
    <property type="entry name" value="SEC-INDEPENDENT PROTEIN TRANSLOCASE PROTEIN TATC, CHLOROPLASTIC-RELATED"/>
    <property type="match status" value="1"/>
</dbReference>
<dbReference type="EMBL" id="AOIB01000016">
    <property type="protein sequence ID" value="ELY59261.1"/>
    <property type="molecule type" value="Genomic_DNA"/>
</dbReference>
<evidence type="ECO:0000256" key="3">
    <source>
        <dbReference type="ARBA" id="ARBA00022989"/>
    </source>
</evidence>
<organism evidence="6 7">
    <name type="scientific">Natronococcus amylolyticus DSM 10524</name>
    <dbReference type="NCBI Taxonomy" id="1227497"/>
    <lineage>
        <taxon>Archaea</taxon>
        <taxon>Methanobacteriati</taxon>
        <taxon>Methanobacteriota</taxon>
        <taxon>Stenosarchaea group</taxon>
        <taxon>Halobacteria</taxon>
        <taxon>Halobacteriales</taxon>
        <taxon>Natrialbaceae</taxon>
        <taxon>Natronococcus</taxon>
    </lineage>
</organism>
<dbReference type="GO" id="GO:0065002">
    <property type="term" value="P:intracellular protein transmembrane transport"/>
    <property type="evidence" value="ECO:0007669"/>
    <property type="project" value="TreeGrafter"/>
</dbReference>
<dbReference type="GO" id="GO:0043953">
    <property type="term" value="P:protein transport by the Tat complex"/>
    <property type="evidence" value="ECO:0007669"/>
    <property type="project" value="TreeGrafter"/>
</dbReference>
<keyword evidence="2 5" id="KW-0812">Transmembrane</keyword>
<protein>
    <submittedName>
        <fullName evidence="6">Sec-independent periplasmic protein translocase</fullName>
    </submittedName>
</protein>
<sequence length="87" mass="9102">MALFHIGGIVNYRTMLKRWRPIVVGIFTAAAFFSPKGILTMLLVAIPIALTYMLGLAVLYVLTGGGRFFGGGGGSSDPGSEAAPTPE</sequence>
<name>L9XCT2_9EURY</name>